<keyword evidence="3" id="KW-0378">Hydrolase</keyword>
<dbReference type="PANTHER" id="PTHR35005">
    <property type="entry name" value="3-DEHYDRO-SCYLLO-INOSOSE HYDROLASE"/>
    <property type="match status" value="1"/>
</dbReference>
<dbReference type="SUPFAM" id="SSF102215">
    <property type="entry name" value="Creatininase"/>
    <property type="match status" value="1"/>
</dbReference>
<dbReference type="Pfam" id="PF02633">
    <property type="entry name" value="Creatininase"/>
    <property type="match status" value="1"/>
</dbReference>
<dbReference type="InterPro" id="IPR024087">
    <property type="entry name" value="Creatininase-like_sf"/>
</dbReference>
<evidence type="ECO:0000256" key="3">
    <source>
        <dbReference type="ARBA" id="ARBA00022801"/>
    </source>
</evidence>
<comment type="similarity">
    <text evidence="5">Belongs to the creatininase superfamily.</text>
</comment>
<reference evidence="6 7" key="1">
    <citation type="journal article" date="2014" name="BMC Genomics">
        <title>Comparison of environmental and isolate Sulfobacillus genomes reveals diverse carbon, sulfur, nitrogen, and hydrogen metabolisms.</title>
        <authorList>
            <person name="Justice N.B."/>
            <person name="Norman A."/>
            <person name="Brown C.T."/>
            <person name="Singh A."/>
            <person name="Thomas B.C."/>
            <person name="Banfield J.F."/>
        </authorList>
    </citation>
    <scope>NUCLEOTIDE SEQUENCE [LARGE SCALE GENOMIC DNA]</scope>
    <source>
        <strain evidence="6">AMDSBA5</strain>
    </source>
</reference>
<sequence length="210" mass="22998">MRWLPIGSWEQHGGHLPLDTDTRIATALCRACAQPEDVILPAVPYGCSFEHRGLGAMVSIRVAHFAAFVTDIVWAQNDPLVIINGHGGNQVLGSLVQEWNADGARVLLLPERAQWMLAYQAAGWDFGPHDDMHAGALERSLLLYLAPETVQPLAAADVQASERPYFTAGGLRKYTTSGLIGFPSLATRETGERAWKALVMTIQNLVEGWR</sequence>
<keyword evidence="2" id="KW-0479">Metal-binding</keyword>
<dbReference type="GO" id="GO:0046872">
    <property type="term" value="F:metal ion binding"/>
    <property type="evidence" value="ECO:0007669"/>
    <property type="project" value="UniProtKB-KW"/>
</dbReference>
<protein>
    <recommendedName>
        <fullName evidence="8">Creatinine amidohydrolase</fullName>
    </recommendedName>
</protein>
<dbReference type="Proteomes" id="UP000242705">
    <property type="component" value="Unassembled WGS sequence"/>
</dbReference>
<evidence type="ECO:0000313" key="7">
    <source>
        <dbReference type="Proteomes" id="UP000242705"/>
    </source>
</evidence>
<accession>A0A2T2WJH9</accession>
<dbReference type="PANTHER" id="PTHR35005:SF1">
    <property type="entry name" value="2-AMINO-5-FORMYLAMINO-6-RIBOSYLAMINOPYRIMIDIN-4(3H)-ONE 5'-MONOPHOSPHATE DEFORMYLASE"/>
    <property type="match status" value="1"/>
</dbReference>
<evidence type="ECO:0000256" key="5">
    <source>
        <dbReference type="ARBA" id="ARBA00024029"/>
    </source>
</evidence>
<evidence type="ECO:0008006" key="8">
    <source>
        <dbReference type="Google" id="ProtNLM"/>
    </source>
</evidence>
<evidence type="ECO:0000256" key="2">
    <source>
        <dbReference type="ARBA" id="ARBA00022723"/>
    </source>
</evidence>
<keyword evidence="4" id="KW-0862">Zinc</keyword>
<gene>
    <name evidence="6" type="ORF">C7B47_16695</name>
</gene>
<dbReference type="EMBL" id="PXYX01000087">
    <property type="protein sequence ID" value="PSR22397.1"/>
    <property type="molecule type" value="Genomic_DNA"/>
</dbReference>
<organism evidence="6 7">
    <name type="scientific">Sulfobacillus thermosulfidooxidans</name>
    <dbReference type="NCBI Taxonomy" id="28034"/>
    <lineage>
        <taxon>Bacteria</taxon>
        <taxon>Bacillati</taxon>
        <taxon>Bacillota</taxon>
        <taxon>Clostridia</taxon>
        <taxon>Eubacteriales</taxon>
        <taxon>Clostridiales Family XVII. Incertae Sedis</taxon>
        <taxon>Sulfobacillus</taxon>
    </lineage>
</organism>
<evidence type="ECO:0000256" key="1">
    <source>
        <dbReference type="ARBA" id="ARBA00001947"/>
    </source>
</evidence>
<dbReference type="InterPro" id="IPR003785">
    <property type="entry name" value="Creatininase/forma_Hydrolase"/>
</dbReference>
<dbReference type="Gene3D" id="3.40.50.10310">
    <property type="entry name" value="Creatininase"/>
    <property type="match status" value="1"/>
</dbReference>
<evidence type="ECO:0000313" key="6">
    <source>
        <dbReference type="EMBL" id="PSR22397.1"/>
    </source>
</evidence>
<dbReference type="GO" id="GO:0009231">
    <property type="term" value="P:riboflavin biosynthetic process"/>
    <property type="evidence" value="ECO:0007669"/>
    <property type="project" value="TreeGrafter"/>
</dbReference>
<proteinExistence type="inferred from homology"/>
<name>A0A2T2WJH9_SULTH</name>
<evidence type="ECO:0000256" key="4">
    <source>
        <dbReference type="ARBA" id="ARBA00022833"/>
    </source>
</evidence>
<comment type="cofactor">
    <cofactor evidence="1">
        <name>Zn(2+)</name>
        <dbReference type="ChEBI" id="CHEBI:29105"/>
    </cofactor>
</comment>
<dbReference type="GO" id="GO:0016811">
    <property type="term" value="F:hydrolase activity, acting on carbon-nitrogen (but not peptide) bonds, in linear amides"/>
    <property type="evidence" value="ECO:0007669"/>
    <property type="project" value="TreeGrafter"/>
</dbReference>
<dbReference type="AlphaFoldDB" id="A0A2T2WJH9"/>
<comment type="caution">
    <text evidence="6">The sequence shown here is derived from an EMBL/GenBank/DDBJ whole genome shotgun (WGS) entry which is preliminary data.</text>
</comment>